<gene>
    <name evidence="1" type="ORF">TCEB3V08_LOCUS9396</name>
</gene>
<accession>A0A7R9D4V8</accession>
<proteinExistence type="predicted"/>
<reference evidence="1" key="1">
    <citation type="submission" date="2020-11" db="EMBL/GenBank/DDBJ databases">
        <authorList>
            <person name="Tran Van P."/>
        </authorList>
    </citation>
    <scope>NUCLEOTIDE SEQUENCE</scope>
</reference>
<dbReference type="AlphaFoldDB" id="A0A7R9D4V8"/>
<name>A0A7R9D4V8_TIMCR</name>
<evidence type="ECO:0000313" key="1">
    <source>
        <dbReference type="EMBL" id="CAD7408160.1"/>
    </source>
</evidence>
<dbReference type="EMBL" id="OC320475">
    <property type="protein sequence ID" value="CAD7408160.1"/>
    <property type="molecule type" value="Genomic_DNA"/>
</dbReference>
<organism evidence="1">
    <name type="scientific">Timema cristinae</name>
    <name type="common">Walking stick</name>
    <dbReference type="NCBI Taxonomy" id="61476"/>
    <lineage>
        <taxon>Eukaryota</taxon>
        <taxon>Metazoa</taxon>
        <taxon>Ecdysozoa</taxon>
        <taxon>Arthropoda</taxon>
        <taxon>Hexapoda</taxon>
        <taxon>Insecta</taxon>
        <taxon>Pterygota</taxon>
        <taxon>Neoptera</taxon>
        <taxon>Polyneoptera</taxon>
        <taxon>Phasmatodea</taxon>
        <taxon>Timematodea</taxon>
        <taxon>Timematoidea</taxon>
        <taxon>Timematidae</taxon>
        <taxon>Timema</taxon>
    </lineage>
</organism>
<protein>
    <submittedName>
        <fullName evidence="1">Uncharacterized protein</fullName>
    </submittedName>
</protein>
<sequence>MEDNTVGKHLLEKKGNGVGIQPIRTKLKPRLQGRINESKMLPRMPTCRHNNQAFKCVTLTARDVNNFHQIVFKHPDKIYQDNLILKYCSATAPRRNRAAKDGRDQTHLSFYMNLVNEDPTDEAQDDDSDVDCGGELDDDSMQCIKMLYAACLSSGVGFIALEAPGL</sequence>